<reference evidence="1" key="1">
    <citation type="journal article" date="2020" name="Nature">
        <title>Giant virus diversity and host interactions through global metagenomics.</title>
        <authorList>
            <person name="Schulz F."/>
            <person name="Roux S."/>
            <person name="Paez-Espino D."/>
            <person name="Jungbluth S."/>
            <person name="Walsh D.A."/>
            <person name="Denef V.J."/>
            <person name="McMahon K.D."/>
            <person name="Konstantinidis K.T."/>
            <person name="Eloe-Fadrosh E.A."/>
            <person name="Kyrpides N.C."/>
            <person name="Woyke T."/>
        </authorList>
    </citation>
    <scope>NUCLEOTIDE SEQUENCE</scope>
    <source>
        <strain evidence="1">GVMAG-M-3300023174-102</strain>
    </source>
</reference>
<accession>A0A6C0D0R8</accession>
<dbReference type="EMBL" id="MN739516">
    <property type="protein sequence ID" value="QHT09830.1"/>
    <property type="molecule type" value="Genomic_DNA"/>
</dbReference>
<name>A0A6C0D0R8_9ZZZZ</name>
<evidence type="ECO:0000313" key="1">
    <source>
        <dbReference type="EMBL" id="QHT09830.1"/>
    </source>
</evidence>
<protein>
    <submittedName>
        <fullName evidence="1">Uncharacterized protein</fullName>
    </submittedName>
</protein>
<sequence length="155" mass="18278">MSKKRLQELVEKNCYLEKQNEAFKNKIESLEKELGNLNENTVISSMNDMKEQYEDLMNNSVCNHKYYSLHSYYKRNLNLLKSIDTIGNVVYDNVLSLLLFIDNNHYDQGLKDNNIKHNLGSIKDRLQLICEIIGKEEHDEWYESTCAKCIDIDFD</sequence>
<organism evidence="1">
    <name type="scientific">viral metagenome</name>
    <dbReference type="NCBI Taxonomy" id="1070528"/>
    <lineage>
        <taxon>unclassified sequences</taxon>
        <taxon>metagenomes</taxon>
        <taxon>organismal metagenomes</taxon>
    </lineage>
</organism>
<proteinExistence type="predicted"/>
<dbReference type="AlphaFoldDB" id="A0A6C0D0R8"/>